<evidence type="ECO:0000313" key="3">
    <source>
        <dbReference type="Proteomes" id="UP000887561"/>
    </source>
</evidence>
<keyword evidence="1" id="KW-0677">Repeat</keyword>
<dbReference type="GO" id="GO:0034515">
    <property type="term" value="C:proteasome storage granule"/>
    <property type="evidence" value="ECO:0007669"/>
    <property type="project" value="TreeGrafter"/>
</dbReference>
<dbReference type="GO" id="GO:0005634">
    <property type="term" value="C:nucleus"/>
    <property type="evidence" value="ECO:0007669"/>
    <property type="project" value="TreeGrafter"/>
</dbReference>
<feature type="domain" description="26S proteasome non-ATPase regulatory subunit RPN1 C-terminal" evidence="2">
    <location>
        <begin position="108"/>
        <end position="146"/>
    </location>
</feature>
<accession>A0A915MJU4</accession>
<dbReference type="WBParaSite" id="scaffold38981_cov305.g23533">
    <property type="protein sequence ID" value="scaffold38981_cov305.g23533"/>
    <property type="gene ID" value="scaffold38981_cov305.g23533"/>
</dbReference>
<evidence type="ECO:0000259" key="2">
    <source>
        <dbReference type="Pfam" id="PF18051"/>
    </source>
</evidence>
<sequence>ARVLAMLRQLASYHSRDQKTMILLRIAQGLIHLGKGTMTLNPFHSDRQLICPTVVGALLCTCLAFIDSEQIAAIQPRMLITVVQDTKDENELVQKSVQVRVGQAVDVVAQAGKPRAITGFQTHSTPVLLGYGERAELADDDYIPLTP</sequence>
<dbReference type="PANTHER" id="PTHR10943:SF1">
    <property type="entry name" value="26S PROTEASOME NON-ATPASE REGULATORY SUBUNIT 2"/>
    <property type="match status" value="1"/>
</dbReference>
<dbReference type="Pfam" id="PF18051">
    <property type="entry name" value="RPN1_C"/>
    <property type="match status" value="1"/>
</dbReference>
<dbReference type="PANTHER" id="PTHR10943">
    <property type="entry name" value="26S PROTEASOME NON-ATPASE REGULATORY SUBUNIT"/>
    <property type="match status" value="1"/>
</dbReference>
<dbReference type="Proteomes" id="UP000887561">
    <property type="component" value="Unplaced"/>
</dbReference>
<dbReference type="Gene3D" id="1.25.10.10">
    <property type="entry name" value="Leucine-rich Repeat Variant"/>
    <property type="match status" value="1"/>
</dbReference>
<organism evidence="3 4">
    <name type="scientific">Meloidogyne javanica</name>
    <name type="common">Root-knot nematode worm</name>
    <dbReference type="NCBI Taxonomy" id="6303"/>
    <lineage>
        <taxon>Eukaryota</taxon>
        <taxon>Metazoa</taxon>
        <taxon>Ecdysozoa</taxon>
        <taxon>Nematoda</taxon>
        <taxon>Chromadorea</taxon>
        <taxon>Rhabditida</taxon>
        <taxon>Tylenchina</taxon>
        <taxon>Tylenchomorpha</taxon>
        <taxon>Tylenchoidea</taxon>
        <taxon>Meloidogynidae</taxon>
        <taxon>Meloidogyninae</taxon>
        <taxon>Meloidogyne</taxon>
        <taxon>Meloidogyne incognita group</taxon>
    </lineage>
</organism>
<protein>
    <submittedName>
        <fullName evidence="4">26S proteasome non-ATPase regulatory subunit RPN1 C-terminal domain-containing protein</fullName>
    </submittedName>
</protein>
<dbReference type="GO" id="GO:0043161">
    <property type="term" value="P:proteasome-mediated ubiquitin-dependent protein catabolic process"/>
    <property type="evidence" value="ECO:0007669"/>
    <property type="project" value="TreeGrafter"/>
</dbReference>
<keyword evidence="3" id="KW-1185">Reference proteome</keyword>
<dbReference type="InterPro" id="IPR041433">
    <property type="entry name" value="RPN1_C"/>
</dbReference>
<dbReference type="AlphaFoldDB" id="A0A915MJU4"/>
<dbReference type="InterPro" id="IPR011989">
    <property type="entry name" value="ARM-like"/>
</dbReference>
<reference evidence="4" key="1">
    <citation type="submission" date="2022-11" db="UniProtKB">
        <authorList>
            <consortium name="WormBaseParasite"/>
        </authorList>
    </citation>
    <scope>IDENTIFICATION</scope>
</reference>
<evidence type="ECO:0000256" key="1">
    <source>
        <dbReference type="ARBA" id="ARBA00022737"/>
    </source>
</evidence>
<proteinExistence type="predicted"/>
<evidence type="ECO:0000313" key="4">
    <source>
        <dbReference type="WBParaSite" id="scaffold38981_cov305.g23533"/>
    </source>
</evidence>
<name>A0A915MJU4_MELJA</name>
<dbReference type="GO" id="GO:0008540">
    <property type="term" value="C:proteasome regulatory particle, base subcomplex"/>
    <property type="evidence" value="ECO:0007669"/>
    <property type="project" value="TreeGrafter"/>
</dbReference>